<dbReference type="InterPro" id="IPR029052">
    <property type="entry name" value="Metallo-depent_PP-like"/>
</dbReference>
<reference evidence="3" key="1">
    <citation type="submission" date="2016-03" db="EMBL/GenBank/DDBJ databases">
        <authorList>
            <person name="Devillers H."/>
        </authorList>
    </citation>
    <scope>NUCLEOTIDE SEQUENCE [LARGE SCALE GENOMIC DNA]</scope>
</reference>
<protein>
    <submittedName>
        <fullName evidence="2">LADA_0B04258g1_1</fullName>
    </submittedName>
</protein>
<dbReference type="Proteomes" id="UP000190274">
    <property type="component" value="Chromosome B"/>
</dbReference>
<dbReference type="Pfam" id="PF00149">
    <property type="entry name" value="Metallophos"/>
    <property type="match status" value="1"/>
</dbReference>
<organism evidence="2 3">
    <name type="scientific">Lachancea dasiensis</name>
    <dbReference type="NCBI Taxonomy" id="1072105"/>
    <lineage>
        <taxon>Eukaryota</taxon>
        <taxon>Fungi</taxon>
        <taxon>Dikarya</taxon>
        <taxon>Ascomycota</taxon>
        <taxon>Saccharomycotina</taxon>
        <taxon>Saccharomycetes</taxon>
        <taxon>Saccharomycetales</taxon>
        <taxon>Saccharomycetaceae</taxon>
        <taxon>Lachancea</taxon>
    </lineage>
</organism>
<evidence type="ECO:0000313" key="2">
    <source>
        <dbReference type="EMBL" id="SCU79959.1"/>
    </source>
</evidence>
<accession>A0A1G4ISW7</accession>
<evidence type="ECO:0000313" key="3">
    <source>
        <dbReference type="Proteomes" id="UP000190274"/>
    </source>
</evidence>
<name>A0A1G4ISW7_9SACH</name>
<dbReference type="Gene3D" id="3.60.21.10">
    <property type="match status" value="1"/>
</dbReference>
<evidence type="ECO:0000259" key="1">
    <source>
        <dbReference type="Pfam" id="PF00149"/>
    </source>
</evidence>
<feature type="domain" description="Calcineurin-like phosphoesterase" evidence="1">
    <location>
        <begin position="270"/>
        <end position="354"/>
    </location>
</feature>
<dbReference type="PANTHER" id="PTHR32440">
    <property type="entry name" value="PHOSPHATASE DCR2-RELATED-RELATED"/>
    <property type="match status" value="1"/>
</dbReference>
<dbReference type="STRING" id="1266660.A0A1G4ISW7"/>
<dbReference type="PANTHER" id="PTHR32440:SF0">
    <property type="entry name" value="PHOSPHATASE DCR2-RELATED"/>
    <property type="match status" value="1"/>
</dbReference>
<dbReference type="EMBL" id="LT598456">
    <property type="protein sequence ID" value="SCU79959.1"/>
    <property type="molecule type" value="Genomic_DNA"/>
</dbReference>
<keyword evidence="3" id="KW-1185">Reference proteome</keyword>
<dbReference type="SUPFAM" id="SSF56300">
    <property type="entry name" value="Metallo-dependent phosphatases"/>
    <property type="match status" value="1"/>
</dbReference>
<dbReference type="CDD" id="cd07383">
    <property type="entry name" value="MPP_Dcr2"/>
    <property type="match status" value="1"/>
</dbReference>
<gene>
    <name evidence="2" type="ORF">LADA_0B04258G</name>
</gene>
<dbReference type="OrthoDB" id="783096at2759"/>
<dbReference type="GO" id="GO:0005737">
    <property type="term" value="C:cytoplasm"/>
    <property type="evidence" value="ECO:0007669"/>
    <property type="project" value="TreeGrafter"/>
</dbReference>
<dbReference type="GO" id="GO:1902600">
    <property type="term" value="P:proton transmembrane transport"/>
    <property type="evidence" value="ECO:0007669"/>
    <property type="project" value="EnsemblFungi"/>
</dbReference>
<dbReference type="AlphaFoldDB" id="A0A1G4ISW7"/>
<proteinExistence type="predicted"/>
<dbReference type="InterPro" id="IPR004843">
    <property type="entry name" value="Calcineurin-like_PHP"/>
</dbReference>
<dbReference type="GO" id="GO:0004721">
    <property type="term" value="F:phosphoprotein phosphatase activity"/>
    <property type="evidence" value="ECO:0007669"/>
    <property type="project" value="TreeGrafter"/>
</dbReference>
<sequence length="564" mass="63410">MLRSLQKRRSTNKVLKVLAAIAVIICLAACTSIQWHGINILKQRVDDQEYEGGTIDDVRLIKCFHWFGSCRVIYDQLNSGEKFVPWLRVRKDITDEKIFAVEHGLFYNSFLYVHPSTVEGDHGCISDLVIARDKSAVPMRVLQDINDKIRSKDSSMFHKHDQKLGFWAQLLGRKSENLAVRGEDWHYKRSGVWCKYALVHSANEGKLVTNVQLFVGKGFAESRSMWRSAVTELPRKGGAPLSISVEKFDSNQVPQKYASEGHLFMRDGKFKILQISDLHIGSSDHIGDPQKTSDQLTTQFISHVLEIEDPDLVIVTGDLIDGAVTLDYQTALLKALQPMISRGTPWVVSWGLSDYSRFAPRGHLSKFVQQLPYCLVGTIKNIANLATPNTTNSAITLNKNDEVVGIIYILDSSAAENPIDFMKAAHKHTIESLTGALTYSLAFQHSPIPEYRPVGKFPIIGSFNEKGPLDVAQFGISDVLNDLGVQTLSCGKEHENDCCLFVKNVWLCYGGQTGVAGYSPAERQTSVVRLFRVDDNIREITTWKRNINNPKAVYDYQFLFNDEH</sequence>